<evidence type="ECO:0000256" key="2">
    <source>
        <dbReference type="ARBA" id="ARBA00009761"/>
    </source>
</evidence>
<comment type="similarity">
    <text evidence="2">Belongs to the replication factor A protein 3 family.</text>
</comment>
<dbReference type="GO" id="GO:0003677">
    <property type="term" value="F:DNA binding"/>
    <property type="evidence" value="ECO:0007669"/>
    <property type="project" value="InterPro"/>
</dbReference>
<evidence type="ECO:0000313" key="5">
    <source>
        <dbReference type="EMBL" id="CAD8138454.1"/>
    </source>
</evidence>
<reference evidence="5" key="1">
    <citation type="submission" date="2021-01" db="EMBL/GenBank/DDBJ databases">
        <authorList>
            <consortium name="Genoscope - CEA"/>
            <person name="William W."/>
        </authorList>
    </citation>
    <scope>NUCLEOTIDE SEQUENCE</scope>
</reference>
<dbReference type="Proteomes" id="UP000689195">
    <property type="component" value="Unassembled WGS sequence"/>
</dbReference>
<dbReference type="Pfam" id="PF08661">
    <property type="entry name" value="Rep_fac-A_3"/>
    <property type="match status" value="1"/>
</dbReference>
<keyword evidence="3" id="KW-0539">Nucleus</keyword>
<protein>
    <submittedName>
        <fullName evidence="5">Uncharacterized protein</fullName>
    </submittedName>
</protein>
<dbReference type="GO" id="GO:0031981">
    <property type="term" value="C:nuclear lumen"/>
    <property type="evidence" value="ECO:0007669"/>
    <property type="project" value="UniProtKB-ARBA"/>
</dbReference>
<keyword evidence="6" id="KW-1185">Reference proteome</keyword>
<evidence type="ECO:0000256" key="1">
    <source>
        <dbReference type="ARBA" id="ARBA00004123"/>
    </source>
</evidence>
<evidence type="ECO:0000313" key="6">
    <source>
        <dbReference type="Proteomes" id="UP000689195"/>
    </source>
</evidence>
<keyword evidence="4" id="KW-1133">Transmembrane helix</keyword>
<dbReference type="GO" id="GO:0006260">
    <property type="term" value="P:DNA replication"/>
    <property type="evidence" value="ECO:0007669"/>
    <property type="project" value="InterPro"/>
</dbReference>
<accession>A0A8S1SJA7</accession>
<gene>
    <name evidence="5" type="ORF">PPENT_87.1.T0070123</name>
</gene>
<feature type="transmembrane region" description="Helical" evidence="4">
    <location>
        <begin position="144"/>
        <end position="165"/>
    </location>
</feature>
<evidence type="ECO:0000256" key="3">
    <source>
        <dbReference type="ARBA" id="ARBA00023242"/>
    </source>
</evidence>
<organism evidence="5 6">
    <name type="scientific">Paramecium pentaurelia</name>
    <dbReference type="NCBI Taxonomy" id="43138"/>
    <lineage>
        <taxon>Eukaryota</taxon>
        <taxon>Sar</taxon>
        <taxon>Alveolata</taxon>
        <taxon>Ciliophora</taxon>
        <taxon>Intramacronucleata</taxon>
        <taxon>Oligohymenophorea</taxon>
        <taxon>Peniculida</taxon>
        <taxon>Parameciidae</taxon>
        <taxon>Paramecium</taxon>
    </lineage>
</organism>
<feature type="transmembrane region" description="Helical" evidence="4">
    <location>
        <begin position="171"/>
        <end position="188"/>
    </location>
</feature>
<dbReference type="InterPro" id="IPR013970">
    <property type="entry name" value="Rfa2"/>
</dbReference>
<dbReference type="EMBL" id="CAJJDO010000007">
    <property type="protein sequence ID" value="CAD8138454.1"/>
    <property type="molecule type" value="Genomic_DNA"/>
</dbReference>
<name>A0A8S1SJA7_9CILI</name>
<dbReference type="GO" id="GO:0006310">
    <property type="term" value="P:DNA recombination"/>
    <property type="evidence" value="ECO:0007669"/>
    <property type="project" value="InterPro"/>
</dbReference>
<dbReference type="AlphaFoldDB" id="A0A8S1SJA7"/>
<keyword evidence="4" id="KW-0812">Transmembrane</keyword>
<evidence type="ECO:0000256" key="4">
    <source>
        <dbReference type="SAM" id="Phobius"/>
    </source>
</evidence>
<sequence>MIFCNTKNTIMVEIIKMCILISDSIFNSTKIIITESNKMNNIEEEWQKSPNRSISTELRTLIYPIKPIQQSEEFLKILIVLDKLIFPFVYDNFFKYHSLLYQFNSVFKINLQQEQLQKLNILMNHCLQLKSLTKEQVHKKMIQIFLDLYLIVILFVFNPHLYVLCLKINKINIYILLYYFIVKILQFIKTSQFKQFYLIELVQKLQLNLCIKICEVYLRSAFFILNNKFMTDTPLSFQRINVDMIQKFKGQNVTLVGKLLQKKGDYVQFQVDGTIIKVTEIEQETESSEDILLEIRGKLNDDGYLEAKEYTELEQTFDFELYKKVINMVQGQFRDLFYE</sequence>
<keyword evidence="4" id="KW-0472">Membrane</keyword>
<dbReference type="GO" id="GO:0006281">
    <property type="term" value="P:DNA repair"/>
    <property type="evidence" value="ECO:0007669"/>
    <property type="project" value="InterPro"/>
</dbReference>
<comment type="subcellular location">
    <subcellularLocation>
        <location evidence="1">Nucleus</location>
    </subcellularLocation>
</comment>
<comment type="caution">
    <text evidence="5">The sequence shown here is derived from an EMBL/GenBank/DDBJ whole genome shotgun (WGS) entry which is preliminary data.</text>
</comment>
<proteinExistence type="inferred from homology"/>
<dbReference type="OrthoDB" id="313002at2759"/>